<proteinExistence type="predicted"/>
<dbReference type="AlphaFoldDB" id="A0A0K1RV36"/>
<dbReference type="Proteomes" id="UP000068167">
    <property type="component" value="Chromosome"/>
</dbReference>
<keyword evidence="2" id="KW-1185">Reference proteome</keyword>
<dbReference type="PATRIC" id="fig|1638788.3.peg.436"/>
<name>A0A0K1RV36_9CHRO</name>
<sequence>MLRISTGALHLSSSDLTTPKTLWGATFRLFLLTIAFDNFPD</sequence>
<evidence type="ECO:0000313" key="1">
    <source>
        <dbReference type="EMBL" id="AKV65660.1"/>
    </source>
</evidence>
<dbReference type="EMBL" id="CP011339">
    <property type="protein sequence ID" value="AKV65660.1"/>
    <property type="molecule type" value="Genomic_DNA"/>
</dbReference>
<dbReference type="KEGG" id="mpk:VL20_433"/>
<protein>
    <submittedName>
        <fullName evidence="1">Uncharacterized protein</fullName>
    </submittedName>
</protein>
<evidence type="ECO:0000313" key="2">
    <source>
        <dbReference type="Proteomes" id="UP000068167"/>
    </source>
</evidence>
<organism evidence="1 2">
    <name type="scientific">Microcystis panniformis FACHB-1757</name>
    <dbReference type="NCBI Taxonomy" id="1638788"/>
    <lineage>
        <taxon>Bacteria</taxon>
        <taxon>Bacillati</taxon>
        <taxon>Cyanobacteriota</taxon>
        <taxon>Cyanophyceae</taxon>
        <taxon>Oscillatoriophycideae</taxon>
        <taxon>Chroococcales</taxon>
        <taxon>Microcystaceae</taxon>
        <taxon>Microcystis</taxon>
    </lineage>
</organism>
<gene>
    <name evidence="1" type="ORF">VL20_433</name>
</gene>
<reference evidence="1 2" key="1">
    <citation type="journal article" date="2016" name="Stand. Genomic Sci.">
        <title>Complete genome sequence and genomic characterization of Microcystis panniformis FACHB 1757 by third-generation sequencing.</title>
        <authorList>
            <person name="Zhang J.Y."/>
            <person name="Guan R."/>
            <person name="Zhang H.J."/>
            <person name="Li H."/>
            <person name="Xiao P."/>
            <person name="Yu G.L."/>
            <person name="Du L."/>
            <person name="Cao D.M."/>
            <person name="Zhu B.C."/>
            <person name="Li R.H."/>
            <person name="Lu Z.H."/>
        </authorList>
    </citation>
    <scope>NUCLEOTIDE SEQUENCE [LARGE SCALE GENOMIC DNA]</scope>
    <source>
        <strain evidence="1 2">FACHB-1757</strain>
    </source>
</reference>
<accession>A0A0K1RV36</accession>